<dbReference type="EMBL" id="BLXZ01000014">
    <property type="protein sequence ID" value="GFO70873.1"/>
    <property type="molecule type" value="Genomic_DNA"/>
</dbReference>
<feature type="repeat" description="TPR" evidence="1">
    <location>
        <begin position="962"/>
        <end position="995"/>
    </location>
</feature>
<feature type="repeat" description="TPR" evidence="1">
    <location>
        <begin position="2047"/>
        <end position="2080"/>
    </location>
</feature>
<dbReference type="RefSeq" id="WP_246329927.1">
    <property type="nucleotide sequence ID" value="NZ_BLXZ01000014.1"/>
</dbReference>
<feature type="repeat" description="TPR" evidence="1">
    <location>
        <begin position="568"/>
        <end position="601"/>
    </location>
</feature>
<dbReference type="InterPro" id="IPR002201">
    <property type="entry name" value="Glyco_trans_9"/>
</dbReference>
<feature type="repeat" description="TPR" evidence="1">
    <location>
        <begin position="1598"/>
        <end position="1631"/>
    </location>
</feature>
<proteinExistence type="predicted"/>
<dbReference type="InterPro" id="IPR052943">
    <property type="entry name" value="TMTC_O-mannosyl-trnsfr"/>
</dbReference>
<feature type="repeat" description="TPR" evidence="1">
    <location>
        <begin position="2081"/>
        <end position="2114"/>
    </location>
</feature>
<feature type="repeat" description="TPR" evidence="1">
    <location>
        <begin position="1098"/>
        <end position="1131"/>
    </location>
</feature>
<dbReference type="Pfam" id="PF00515">
    <property type="entry name" value="TPR_1"/>
    <property type="match status" value="1"/>
</dbReference>
<dbReference type="PANTHER" id="PTHR44809">
    <property type="match status" value="1"/>
</dbReference>
<dbReference type="Pfam" id="PF13414">
    <property type="entry name" value="TPR_11"/>
    <property type="match status" value="1"/>
</dbReference>
<comment type="caution">
    <text evidence="2">The sequence shown here is derived from an EMBL/GenBank/DDBJ whole genome shotgun (WGS) entry which is preliminary data.</text>
</comment>
<dbReference type="PANTHER" id="PTHR44809:SF1">
    <property type="entry name" value="PROTEIN O-MANNOSYL-TRANSFERASE TMTC1"/>
    <property type="match status" value="1"/>
</dbReference>
<dbReference type="PROSITE" id="PS50005">
    <property type="entry name" value="TPR"/>
    <property type="match status" value="18"/>
</dbReference>
<dbReference type="Pfam" id="PF01075">
    <property type="entry name" value="Glyco_transf_9"/>
    <property type="match status" value="1"/>
</dbReference>
<dbReference type="SMART" id="SM00028">
    <property type="entry name" value="TPR"/>
    <property type="match status" value="24"/>
</dbReference>
<dbReference type="PROSITE" id="PS50293">
    <property type="entry name" value="TPR_REGION"/>
    <property type="match status" value="5"/>
</dbReference>
<dbReference type="SUPFAM" id="SSF53756">
    <property type="entry name" value="UDP-Glycosyltransferase/glycogen phosphorylase"/>
    <property type="match status" value="5"/>
</dbReference>
<evidence type="ECO:0008006" key="4">
    <source>
        <dbReference type="Google" id="ProtNLM"/>
    </source>
</evidence>
<name>A0A6V8NGV4_9BACT</name>
<keyword evidence="1" id="KW-0802">TPR repeat</keyword>
<feature type="repeat" description="TPR" evidence="1">
    <location>
        <begin position="996"/>
        <end position="1029"/>
    </location>
</feature>
<organism evidence="2 3">
    <name type="scientific">Geomonas limicola</name>
    <dbReference type="NCBI Taxonomy" id="2740186"/>
    <lineage>
        <taxon>Bacteria</taxon>
        <taxon>Pseudomonadati</taxon>
        <taxon>Thermodesulfobacteriota</taxon>
        <taxon>Desulfuromonadia</taxon>
        <taxon>Geobacterales</taxon>
        <taxon>Geobacteraceae</taxon>
        <taxon>Geomonas</taxon>
    </lineage>
</organism>
<feature type="repeat" description="TPR" evidence="1">
    <location>
        <begin position="2149"/>
        <end position="2182"/>
    </location>
</feature>
<dbReference type="Gene3D" id="3.40.50.2000">
    <property type="entry name" value="Glycogen Phosphorylase B"/>
    <property type="match status" value="5"/>
</dbReference>
<feature type="repeat" description="TPR" evidence="1">
    <location>
        <begin position="1564"/>
        <end position="1597"/>
    </location>
</feature>
<feature type="repeat" description="TPR" evidence="1">
    <location>
        <begin position="110"/>
        <end position="143"/>
    </location>
</feature>
<dbReference type="SUPFAM" id="SSF48452">
    <property type="entry name" value="TPR-like"/>
    <property type="match status" value="5"/>
</dbReference>
<dbReference type="Gene3D" id="1.25.40.10">
    <property type="entry name" value="Tetratricopeptide repeat domain"/>
    <property type="match status" value="13"/>
</dbReference>
<dbReference type="InterPro" id="IPR019734">
    <property type="entry name" value="TPR_rpt"/>
</dbReference>
<feature type="repeat" description="TPR" evidence="1">
    <location>
        <begin position="534"/>
        <end position="567"/>
    </location>
</feature>
<feature type="repeat" description="TPR" evidence="1">
    <location>
        <begin position="76"/>
        <end position="109"/>
    </location>
</feature>
<feature type="repeat" description="TPR" evidence="1">
    <location>
        <begin position="1030"/>
        <end position="1063"/>
    </location>
</feature>
<protein>
    <recommendedName>
        <fullName evidence="4">Protein O-GlcNAc transferase</fullName>
    </recommendedName>
</protein>
<feature type="repeat" description="TPR" evidence="1">
    <location>
        <begin position="1632"/>
        <end position="1665"/>
    </location>
</feature>
<feature type="repeat" description="TPR" evidence="1">
    <location>
        <begin position="2115"/>
        <end position="2148"/>
    </location>
</feature>
<evidence type="ECO:0000313" key="3">
    <source>
        <dbReference type="Proteomes" id="UP000587586"/>
    </source>
</evidence>
<evidence type="ECO:0000313" key="2">
    <source>
        <dbReference type="EMBL" id="GFO70873.1"/>
    </source>
</evidence>
<feature type="repeat" description="TPR" evidence="1">
    <location>
        <begin position="928"/>
        <end position="961"/>
    </location>
</feature>
<accession>A0A6V8NGV4</accession>
<feature type="repeat" description="TPR" evidence="1">
    <location>
        <begin position="1666"/>
        <end position="1699"/>
    </location>
</feature>
<reference evidence="3" key="1">
    <citation type="submission" date="2020-06" db="EMBL/GenBank/DDBJ databases">
        <title>Draft genomic sequecing of Geomonas sp. Red745.</title>
        <authorList>
            <person name="Itoh H."/>
            <person name="Xu Z.X."/>
            <person name="Ushijima N."/>
            <person name="Masuda Y."/>
            <person name="Shiratori Y."/>
            <person name="Senoo K."/>
        </authorList>
    </citation>
    <scope>NUCLEOTIDE SEQUENCE [LARGE SCALE GENOMIC DNA]</scope>
    <source>
        <strain evidence="3">Red745</strain>
    </source>
</reference>
<dbReference type="GO" id="GO:0016757">
    <property type="term" value="F:glycosyltransferase activity"/>
    <property type="evidence" value="ECO:0007669"/>
    <property type="project" value="InterPro"/>
</dbReference>
<keyword evidence="3" id="KW-1185">Reference proteome</keyword>
<dbReference type="Proteomes" id="UP000587586">
    <property type="component" value="Unassembled WGS sequence"/>
</dbReference>
<gene>
    <name evidence="2" type="ORF">GMLC_44520</name>
</gene>
<evidence type="ECO:0000256" key="1">
    <source>
        <dbReference type="PROSITE-ProRule" id="PRU00339"/>
    </source>
</evidence>
<dbReference type="Pfam" id="PF13432">
    <property type="entry name" value="TPR_16"/>
    <property type="match status" value="12"/>
</dbReference>
<feature type="repeat" description="TPR" evidence="1">
    <location>
        <begin position="42"/>
        <end position="75"/>
    </location>
</feature>
<sequence length="2491" mass="271040">MVASAAAQQQFARALDLHREGSLEEAAELYRAVAASGSAWGVDAQINLGVILHETGRYGEAFDVYRAALEARQDDPVALNNLGNTLLALGRFAEAAKAYGRALEKAPESRTTRIALGAAWQREGELTRAEACFREALARDPEDAEAHWNLALALLAQGEFAEGWREYQWRWRRDSFTSPRRGFACPAWDGTPLSGRRLLVHCEQGLGDTIQFLRYLPLLATAGGEVVLEVQSAQLLPLTNNLPGVSRVCLMGEPIPPCDVQVALLSLPYLFGSTLENLPDRLPYLAAPADRLAPWRARVAERGEGLKVGLVWAGKPTPDPFRSARLADFAPLAGLPGITFFSLQLGEAALHPAPQGFALVDLTGSLADFGDTAALVEQLDLVISVDTSVAHLAGALGKPVWLMLPKAADYRWLAGRDDSPWYPGMRLFRQTRQGVWDDVVERLAGELELAALAAGERLVAATPLDPAPWELCGLILARLGRHREAVLRLNKAALLDPDSYQVHYALAASLKELGSLAEAAGHLERALALKDDLAQLHEALGIVRQLGGEYQVALASYDRSLVLDPAALRSRYNRAVARRELGRFEEALEGFAEVVRLAPEHADAHWNLALMLLVTGRLEEGWREFSWRFARGPLAPVRRFQELPPWDGGELAGRSILVWAEQGLGDTLQFLRYLPLLAERGGTVVLEVQSASLKPLAERVPGVARVLVAGEAPPRCDLQASLLELPALFGTTLDSIPARVPYLDPPPERLAAAAALLPRDGSFKVGLVWAGNPGHENDRNRSLPLELLAPLAGIAGVRYYALQLGSAAVQADQVPELGVEDLSHALGDFADSAALVSQLDLVVTVDTSMAHLCGALGVPAWVLVPFIPDWRWLVGCETSPWYPSLRLFRQKRPGSWQEPVLRLHAALKELARPVLKAPAPEGTPLPARTALLEQGVQLSEAGRFTEAARVFRQLLALDPDDADVLNNLGCALDNAGRPAEALVHYRRAIELRADFCAPHYNMGNSLRSLGEGASALGCYQRALAIEPELPQGWHNLALALQDLGRLEEAQQALERAVHLHPGYLEARHTLGELLHNRGDLARAAATFEEVVARDAGFLPSWNALGITRMAQERLDDAVQCYREALKRNPEYLHALNNLGATCRALGDLAGARDCYLKVLACDPQYADAHWNLALVELQLGDYPAGWLGYEWRFKKVDPIPLKEFPRPLWDGGPLAGKTILLHAEQGFGDTIQFVRYATLVAGRGARVLVQCQSPPIAKILESVPGVSRVLVRGEALPDFDCHAPLMSLPLLSGTTLDSVPAQVPYLAPDPGLLARWGERIAESQAPAGKLRVGLVWAGRPTYQDDARRSLSLKLFAPLARLGGVSFYALQVGPGAEQAAQPPAGMELADLGSRVHDFSDSAAIVAHLDLVISADTALAHLAGALGKPVWVLLPKACDWRWLTGRTDSPWYPTARLFRQSERGDWAGVLERVAQALNELVAGPGEPGRTAGLDEPPCAPELAPLNAALAAGDLVRAAGLCQALLAQHPDHVELLTLAGALARGRGDSPAALPLFERAARFSPGLPELHNNLGVVLEDLGRHDQALVHYRRALELKPDYPEGHCNLGNALKGLGRSEEACAAYRRALELQPRYPEAYYNLGNALRCAGEWPEAAACYRALLELDPEHLSGWLNLGGSLLTLNRYAEAEEVLRRALHIAPDCREAHWNLGQALLAQGKFRAGWPEYEWRLKDMETFPAYCIGKPRWDGGALDGRTLLLRAEQGFGDALQFFRFVPLLVERGADLVLECRRELLPLFAAQGLPVRCFAVGDPAPPFDTFAYLMSLPNLLGIAPENLPAAPYLRAEPALAAQWRAHVPHDGLKVGIIWSGSSLYQGDPYRFRSLSRELLEPLTLIPGVQLIGLQPEPEAAGAGICQLGSRLRHFGDTAALIANLDLVVSIDTALAHLAGALGVPTLLLLPWSCDWRWPAGRDHSPWYPSLRLYRQEAPGDWGPVLEALCGELARLAAAAGGDVPPPDPNRLFAEANALSRAGDLDAAVLRYRELLELCPDHPEVLNNLGLVLQDQGALDEAASCYRAALGIKPDLADAWNNLGTVLVTRDDRPAALDCFEEALALNPHYLPAYANLGSALQHLELPDRAVEIYRRALAIDPENPQVLVNLGNAYQELREPEAAVRAYRQALALDPESAEAHWNLALSLLSLGDFAHGWREYEWRFAAGAPAPVSLPRWDGGALEGRRILLWCEQGLGDTLHFVRYAAQVAERGGRVFLRCQAASLKPLLECIPGISGVYAPGEALPPLDCQFPLLSLPQLFGTTLEKLPGPVPYLCASLERVIAWRDRLASPARLKVGLIWRGGPLPKNRACPYEAFGVLAGLTGVQFFSLQLGEVPDAHVLPARELGPEIRDFADSAAIMAQLDLVISVDTAGAHLAGALGVPTWLILPWSCDWRWQLAETASPWYPSLRLFRQERPGDWPGLLATLRVALEELAETLPQKVGNK</sequence>
<dbReference type="InterPro" id="IPR011990">
    <property type="entry name" value="TPR-like_helical_dom_sf"/>
</dbReference>